<sequence length="259" mass="28798">MSSLKTVTIAPTFSQTHTVIFLHGRGDTAENFSFAFTRWCDSQSRSLADLFPSIKWVFPQSEIRPLARHQGSRISQWFDTWDIANLSEKEDLQIPGLKESVIGIREIVEQEVDELDGQWAKVFLAGISQGGATAVHTLLNLTAAGGLDQDSRLGGLMIFSGRMPFPGRTITETRAVLCLDGVPGDNELVRNTPALVQHCIDDHLSYIANGRAVRDSLKGFGVQVTWHEYPVGGHWLHSPNGLEDTAHWLRRHIMLTTVQ</sequence>
<dbReference type="AlphaFoldDB" id="A0AAN7AE84"/>
<name>A0AAN7AE84_9PEZI</name>
<dbReference type="GO" id="GO:0005737">
    <property type="term" value="C:cytoplasm"/>
    <property type="evidence" value="ECO:0007669"/>
    <property type="project" value="TreeGrafter"/>
</dbReference>
<dbReference type="Proteomes" id="UP001302126">
    <property type="component" value="Unassembled WGS sequence"/>
</dbReference>
<organism evidence="3 4">
    <name type="scientific">Podospora australis</name>
    <dbReference type="NCBI Taxonomy" id="1536484"/>
    <lineage>
        <taxon>Eukaryota</taxon>
        <taxon>Fungi</taxon>
        <taxon>Dikarya</taxon>
        <taxon>Ascomycota</taxon>
        <taxon>Pezizomycotina</taxon>
        <taxon>Sordariomycetes</taxon>
        <taxon>Sordariomycetidae</taxon>
        <taxon>Sordariales</taxon>
        <taxon>Podosporaceae</taxon>
        <taxon>Podospora</taxon>
    </lineage>
</organism>
<gene>
    <name evidence="3" type="ORF">QBC35DRAFT_506895</name>
</gene>
<dbReference type="InterPro" id="IPR050565">
    <property type="entry name" value="LYPA1-2/EST-like"/>
</dbReference>
<reference evidence="3" key="1">
    <citation type="journal article" date="2023" name="Mol. Phylogenet. Evol.">
        <title>Genome-scale phylogeny and comparative genomics of the fungal order Sordariales.</title>
        <authorList>
            <person name="Hensen N."/>
            <person name="Bonometti L."/>
            <person name="Westerberg I."/>
            <person name="Brannstrom I.O."/>
            <person name="Guillou S."/>
            <person name="Cros-Aarteil S."/>
            <person name="Calhoun S."/>
            <person name="Haridas S."/>
            <person name="Kuo A."/>
            <person name="Mondo S."/>
            <person name="Pangilinan J."/>
            <person name="Riley R."/>
            <person name="LaButti K."/>
            <person name="Andreopoulos B."/>
            <person name="Lipzen A."/>
            <person name="Chen C."/>
            <person name="Yan M."/>
            <person name="Daum C."/>
            <person name="Ng V."/>
            <person name="Clum A."/>
            <person name="Steindorff A."/>
            <person name="Ohm R.A."/>
            <person name="Martin F."/>
            <person name="Silar P."/>
            <person name="Natvig D.O."/>
            <person name="Lalanne C."/>
            <person name="Gautier V."/>
            <person name="Ament-Velasquez S.L."/>
            <person name="Kruys A."/>
            <person name="Hutchinson M.I."/>
            <person name="Powell A.J."/>
            <person name="Barry K."/>
            <person name="Miller A.N."/>
            <person name="Grigoriev I.V."/>
            <person name="Debuchy R."/>
            <person name="Gladieux P."/>
            <person name="Hiltunen Thoren M."/>
            <person name="Johannesson H."/>
        </authorList>
    </citation>
    <scope>NUCLEOTIDE SEQUENCE</scope>
    <source>
        <strain evidence="3">PSN309</strain>
    </source>
</reference>
<evidence type="ECO:0000256" key="1">
    <source>
        <dbReference type="ARBA" id="ARBA00006499"/>
    </source>
</evidence>
<evidence type="ECO:0000313" key="4">
    <source>
        <dbReference type="Proteomes" id="UP001302126"/>
    </source>
</evidence>
<proteinExistence type="inferred from homology"/>
<dbReference type="PANTHER" id="PTHR10655:SF63">
    <property type="entry name" value="PHOSPHOLIPASE_CARBOXYLESTERASE_THIOESTERASE DOMAIN-CONTAINING PROTEIN"/>
    <property type="match status" value="1"/>
</dbReference>
<keyword evidence="4" id="KW-1185">Reference proteome</keyword>
<evidence type="ECO:0000313" key="3">
    <source>
        <dbReference type="EMBL" id="KAK4183968.1"/>
    </source>
</evidence>
<dbReference type="SUPFAM" id="SSF53474">
    <property type="entry name" value="alpha/beta-Hydrolases"/>
    <property type="match status" value="1"/>
</dbReference>
<reference evidence="3" key="2">
    <citation type="submission" date="2023-05" db="EMBL/GenBank/DDBJ databases">
        <authorList>
            <consortium name="Lawrence Berkeley National Laboratory"/>
            <person name="Steindorff A."/>
            <person name="Hensen N."/>
            <person name="Bonometti L."/>
            <person name="Westerberg I."/>
            <person name="Brannstrom I.O."/>
            <person name="Guillou S."/>
            <person name="Cros-Aarteil S."/>
            <person name="Calhoun S."/>
            <person name="Haridas S."/>
            <person name="Kuo A."/>
            <person name="Mondo S."/>
            <person name="Pangilinan J."/>
            <person name="Riley R."/>
            <person name="Labutti K."/>
            <person name="Andreopoulos B."/>
            <person name="Lipzen A."/>
            <person name="Chen C."/>
            <person name="Yanf M."/>
            <person name="Daum C."/>
            <person name="Ng V."/>
            <person name="Clum A."/>
            <person name="Ohm R."/>
            <person name="Martin F."/>
            <person name="Silar P."/>
            <person name="Natvig D."/>
            <person name="Lalanne C."/>
            <person name="Gautier V."/>
            <person name="Ament-Velasquez S.L."/>
            <person name="Kruys A."/>
            <person name="Hutchinson M.I."/>
            <person name="Powell A.J."/>
            <person name="Barry K."/>
            <person name="Miller A.N."/>
            <person name="Grigoriev I.V."/>
            <person name="Debuchy R."/>
            <person name="Gladieux P."/>
            <person name="Thoren M.H."/>
            <person name="Johannesson H."/>
        </authorList>
    </citation>
    <scope>NUCLEOTIDE SEQUENCE</scope>
    <source>
        <strain evidence="3">PSN309</strain>
    </source>
</reference>
<dbReference type="InterPro" id="IPR029058">
    <property type="entry name" value="AB_hydrolase_fold"/>
</dbReference>
<comment type="caution">
    <text evidence="3">The sequence shown here is derived from an EMBL/GenBank/DDBJ whole genome shotgun (WGS) entry which is preliminary data.</text>
</comment>
<feature type="domain" description="Phospholipase/carboxylesterase/thioesterase" evidence="2">
    <location>
        <begin position="7"/>
        <end position="252"/>
    </location>
</feature>
<dbReference type="Gene3D" id="3.40.50.1820">
    <property type="entry name" value="alpha/beta hydrolase"/>
    <property type="match status" value="1"/>
</dbReference>
<evidence type="ECO:0000259" key="2">
    <source>
        <dbReference type="Pfam" id="PF02230"/>
    </source>
</evidence>
<protein>
    <submittedName>
        <fullName evidence="3">Acyl-protein thioesterase</fullName>
    </submittedName>
</protein>
<dbReference type="PANTHER" id="PTHR10655">
    <property type="entry name" value="LYSOPHOSPHOLIPASE-RELATED"/>
    <property type="match status" value="1"/>
</dbReference>
<dbReference type="InterPro" id="IPR003140">
    <property type="entry name" value="PLipase/COase/thioEstase"/>
</dbReference>
<comment type="similarity">
    <text evidence="1">Belongs to the AB hydrolase superfamily. AB hydrolase 2 family.</text>
</comment>
<accession>A0AAN7AE84</accession>
<dbReference type="GO" id="GO:0052689">
    <property type="term" value="F:carboxylic ester hydrolase activity"/>
    <property type="evidence" value="ECO:0007669"/>
    <property type="project" value="TreeGrafter"/>
</dbReference>
<dbReference type="EMBL" id="MU864512">
    <property type="protein sequence ID" value="KAK4183968.1"/>
    <property type="molecule type" value="Genomic_DNA"/>
</dbReference>
<dbReference type="GO" id="GO:0008474">
    <property type="term" value="F:palmitoyl-(protein) hydrolase activity"/>
    <property type="evidence" value="ECO:0007669"/>
    <property type="project" value="TreeGrafter"/>
</dbReference>
<dbReference type="Pfam" id="PF02230">
    <property type="entry name" value="Abhydrolase_2"/>
    <property type="match status" value="1"/>
</dbReference>